<sequence length="38" mass="4359">MQCLVVNHGPYYLVKMQVSHVSLSNLEQSYFLLSSKSQ</sequence>
<dbReference type="AlphaFoldDB" id="A0A2P2PPS1"/>
<proteinExistence type="predicted"/>
<evidence type="ECO:0000313" key="1">
    <source>
        <dbReference type="EMBL" id="MBX56758.1"/>
    </source>
</evidence>
<protein>
    <submittedName>
        <fullName evidence="1">Uncharacterized protein</fullName>
    </submittedName>
</protein>
<accession>A0A2P2PPS1</accession>
<organism evidence="1">
    <name type="scientific">Rhizophora mucronata</name>
    <name type="common">Asiatic mangrove</name>
    <dbReference type="NCBI Taxonomy" id="61149"/>
    <lineage>
        <taxon>Eukaryota</taxon>
        <taxon>Viridiplantae</taxon>
        <taxon>Streptophyta</taxon>
        <taxon>Embryophyta</taxon>
        <taxon>Tracheophyta</taxon>
        <taxon>Spermatophyta</taxon>
        <taxon>Magnoliopsida</taxon>
        <taxon>eudicotyledons</taxon>
        <taxon>Gunneridae</taxon>
        <taxon>Pentapetalae</taxon>
        <taxon>rosids</taxon>
        <taxon>fabids</taxon>
        <taxon>Malpighiales</taxon>
        <taxon>Rhizophoraceae</taxon>
        <taxon>Rhizophora</taxon>
    </lineage>
</organism>
<reference evidence="1" key="1">
    <citation type="submission" date="2018-02" db="EMBL/GenBank/DDBJ databases">
        <title>Rhizophora mucronata_Transcriptome.</title>
        <authorList>
            <person name="Meera S.P."/>
            <person name="Sreeshan A."/>
            <person name="Augustine A."/>
        </authorList>
    </citation>
    <scope>NUCLEOTIDE SEQUENCE</scope>
    <source>
        <tissue evidence="1">Leaf</tissue>
    </source>
</reference>
<name>A0A2P2PPS1_RHIMU</name>
<dbReference type="EMBL" id="GGEC01076274">
    <property type="protein sequence ID" value="MBX56758.1"/>
    <property type="molecule type" value="Transcribed_RNA"/>
</dbReference>